<organism evidence="1 2">
    <name type="scientific">Deinococcus gobiensis (strain DSM 21396 / JCM 16679 / CGMCC 1.7299 / I-0)</name>
    <dbReference type="NCBI Taxonomy" id="745776"/>
    <lineage>
        <taxon>Bacteria</taxon>
        <taxon>Thermotogati</taxon>
        <taxon>Deinococcota</taxon>
        <taxon>Deinococci</taxon>
        <taxon>Deinococcales</taxon>
        <taxon>Deinococcaceae</taxon>
        <taxon>Deinococcus</taxon>
    </lineage>
</organism>
<keyword evidence="2" id="KW-1185">Reference proteome</keyword>
<sequence length="38" mass="4346">MFCTKPLRMPEPEVRERMARGLQLEGPNKQFSGRAVGK</sequence>
<evidence type="ECO:0000313" key="1">
    <source>
        <dbReference type="EMBL" id="AFD23976.1"/>
    </source>
</evidence>
<gene>
    <name evidence="1" type="ordered locus">DGo_CA0049</name>
</gene>
<protein>
    <submittedName>
        <fullName evidence="1">Uncharacterized protein</fullName>
    </submittedName>
</protein>
<dbReference type="KEGG" id="dgo:DGo_CA0049"/>
<dbReference type="EMBL" id="CP002191">
    <property type="protein sequence ID" value="AFD23976.1"/>
    <property type="molecule type" value="Genomic_DNA"/>
</dbReference>
<accession>H8GS81</accession>
<dbReference type="HOGENOM" id="CLU_3327123_0_0_0"/>
<dbReference type="Proteomes" id="UP000007575">
    <property type="component" value="Chromosome"/>
</dbReference>
<proteinExistence type="predicted"/>
<evidence type="ECO:0000313" key="2">
    <source>
        <dbReference type="Proteomes" id="UP000007575"/>
    </source>
</evidence>
<dbReference type="AlphaFoldDB" id="H8GS81"/>
<reference evidence="1 2" key="1">
    <citation type="journal article" date="2012" name="PLoS ONE">
        <title>Genome sequence and transcriptome analysis of the radioresistant bacterium Deinococcus gobiensis: insights into the extreme environmental adaptations.</title>
        <authorList>
            <person name="Yuan M."/>
            <person name="Chen M."/>
            <person name="Zhang W."/>
            <person name="Lu W."/>
            <person name="Wang J."/>
            <person name="Yang M."/>
            <person name="Zhao P."/>
            <person name="Tang R."/>
            <person name="Li X."/>
            <person name="Hao Y."/>
            <person name="Zhou Z."/>
            <person name="Zhan Y."/>
            <person name="Yu H."/>
            <person name="Teng C."/>
            <person name="Yan Y."/>
            <person name="Ping S."/>
            <person name="Wang Y."/>
            <person name="Lin M."/>
        </authorList>
    </citation>
    <scope>NUCLEOTIDE SEQUENCE [LARGE SCALE GENOMIC DNA]</scope>
    <source>
        <strain evidence="1 2">I-0</strain>
    </source>
</reference>
<name>H8GS81_DEIGI</name>